<dbReference type="OrthoDB" id="3561737at2759"/>
<accession>M2MVN7</accession>
<dbReference type="InterPro" id="IPR024436">
    <property type="entry name" value="DUF3824"/>
</dbReference>
<feature type="compositionally biased region" description="Basic residues" evidence="1">
    <location>
        <begin position="911"/>
        <end position="921"/>
    </location>
</feature>
<reference evidence="3 4" key="1">
    <citation type="journal article" date="2012" name="PLoS Pathog.">
        <title>Diverse lifestyles and strategies of plant pathogenesis encoded in the genomes of eighteen Dothideomycetes fungi.</title>
        <authorList>
            <person name="Ohm R.A."/>
            <person name="Feau N."/>
            <person name="Henrissat B."/>
            <person name="Schoch C.L."/>
            <person name="Horwitz B.A."/>
            <person name="Barry K.W."/>
            <person name="Condon B.J."/>
            <person name="Copeland A.C."/>
            <person name="Dhillon B."/>
            <person name="Glaser F."/>
            <person name="Hesse C.N."/>
            <person name="Kosti I."/>
            <person name="LaButti K."/>
            <person name="Lindquist E.A."/>
            <person name="Lucas S."/>
            <person name="Salamov A.A."/>
            <person name="Bradshaw R.E."/>
            <person name="Ciuffetti L."/>
            <person name="Hamelin R.C."/>
            <person name="Kema G.H.J."/>
            <person name="Lawrence C."/>
            <person name="Scott J.A."/>
            <person name="Spatafora J.W."/>
            <person name="Turgeon B.G."/>
            <person name="de Wit P.J.G.M."/>
            <person name="Zhong S."/>
            <person name="Goodwin S.B."/>
            <person name="Grigoriev I.V."/>
        </authorList>
    </citation>
    <scope>NUCLEOTIDE SEQUENCE [LARGE SCALE GENOMIC DNA]</scope>
    <source>
        <strain evidence="3 4">UAMH 10762</strain>
    </source>
</reference>
<feature type="compositionally biased region" description="Basic and acidic residues" evidence="1">
    <location>
        <begin position="219"/>
        <end position="258"/>
    </location>
</feature>
<evidence type="ECO:0000259" key="2">
    <source>
        <dbReference type="Pfam" id="PF12868"/>
    </source>
</evidence>
<keyword evidence="4" id="KW-1185">Reference proteome</keyword>
<sequence length="1010" mass="115549">MSVRGERIVYRERDREVDRETSYNDAPKRTYTTVKRYQVPDKESSRSILHLDDEVKEDNKQIVIRKERRDPSAQREDVQYRVTERIRERDLPPREEVDYRVTERIREYDRELPPQRRDIQYRVLERDSDRDRSSGARSEFRVIERDREVRAPSPPQAERVREWRFERERDFSPPRARVWERERERPFDVEKYSKSTEYFSQPQQIIIREAAPQPIIIREERREPIIIREERREPQYEFIEREEVRDESKSLVSKKEEPPPPSPAPPSEAPTQKTSQTKPEEENYFYERRVRQIDRGPQRRDDSYERRSEVRPRDSASQYSSDDSYEYVRRERTYDDDRSRSRERDESPHHKRHLAEGAIAGVGVAEILRHHRKSQGQATGGRAVNDLAGAAIGAIGAEAVSRVRSRRRSSRDRDRSPESDYDSRYDRRDRRKRSRSRSKSLSRAQQLGGLAAVAAVGALAGYALTRNKNKETVVVEPPHRSRSRRRRASVDSYYTDDRTVLSDGGGRAMDPNHRNTRIAQAGLATAAAAGIWDHVRSKSRGASGLGGAALAGLYERNKANKEAEKAAIIEDERHRGRRRRSRSRSRSVPAPYPDDDRSVDHGGYIAYGNDPIYSEPGRGYYSDDEPGRYQRRHRGGSDDGSSPDTRRRRSRSRHLAETGAAAGAAAVAAHEMGKRRERSRQRDEQQRHGQEGYQDQYGYGHDQDYPDYHSAQQPGGYLPADNAQQYPNSHYFPPPPTGEYATARGEPAAAEQSPYPAYNPADYAQSGPQPHQPYGQLHGAYNESDANLGAPYPNDTFAGDTRYDAPPAAAHHERGRGREPPENVSAPTQASAERELPDAGTFHVPAYELTDATGQSADAKVSADGVETPQPGRSRSQSRVRFNLGANTAHSPEAVRSYESRHTDSETSGDHKHRRRRRKHREDHARKGNEHTESPNLMHDQYEREPDQESEGTIELPDRFDEHGNRKPVDPLAQGITRILGEAGLADILGRLTGGGQDDGDGRSGRRRRR</sequence>
<protein>
    <recommendedName>
        <fullName evidence="2">DUF3824 domain-containing protein</fullName>
    </recommendedName>
</protein>
<evidence type="ECO:0000313" key="3">
    <source>
        <dbReference type="EMBL" id="EMC95628.1"/>
    </source>
</evidence>
<dbReference type="OMA" id="DRFDSQG"/>
<dbReference type="eggNOG" id="ENOG502QW3V">
    <property type="taxonomic scope" value="Eukaryota"/>
</dbReference>
<dbReference type="KEGG" id="bcom:BAUCODRAFT_576848"/>
<dbReference type="Proteomes" id="UP000011761">
    <property type="component" value="Unassembled WGS sequence"/>
</dbReference>
<evidence type="ECO:0000313" key="4">
    <source>
        <dbReference type="Proteomes" id="UP000011761"/>
    </source>
</evidence>
<dbReference type="EMBL" id="KB445556">
    <property type="protein sequence ID" value="EMC95628.1"/>
    <property type="molecule type" value="Genomic_DNA"/>
</dbReference>
<feature type="region of interest" description="Disordered" evidence="1">
    <location>
        <begin position="556"/>
        <end position="970"/>
    </location>
</feature>
<feature type="compositionally biased region" description="Basic and acidic residues" evidence="1">
    <location>
        <begin position="896"/>
        <end position="910"/>
    </location>
</feature>
<dbReference type="GeneID" id="19115733"/>
<feature type="compositionally biased region" description="Basic and acidic residues" evidence="1">
    <location>
        <begin position="278"/>
        <end position="314"/>
    </location>
</feature>
<feature type="compositionally biased region" description="Basic and acidic residues" evidence="1">
    <location>
        <begin position="556"/>
        <end position="574"/>
    </location>
</feature>
<dbReference type="Pfam" id="PF12868">
    <property type="entry name" value="DUF3824"/>
    <property type="match status" value="2"/>
</dbReference>
<feature type="compositionally biased region" description="Polar residues" evidence="1">
    <location>
        <begin position="871"/>
        <end position="890"/>
    </location>
</feature>
<feature type="region of interest" description="Disordered" evidence="1">
    <location>
        <begin position="989"/>
        <end position="1010"/>
    </location>
</feature>
<feature type="compositionally biased region" description="Low complexity" evidence="1">
    <location>
        <begin position="659"/>
        <end position="669"/>
    </location>
</feature>
<feature type="region of interest" description="Disordered" evidence="1">
    <location>
        <begin position="219"/>
        <end position="359"/>
    </location>
</feature>
<feature type="compositionally biased region" description="Basic and acidic residues" evidence="1">
    <location>
        <begin position="326"/>
        <end position="348"/>
    </location>
</feature>
<feature type="compositionally biased region" description="Basic and acidic residues" evidence="1">
    <location>
        <begin position="810"/>
        <end position="821"/>
    </location>
</feature>
<feature type="compositionally biased region" description="Basic residues" evidence="1">
    <location>
        <begin position="575"/>
        <end position="585"/>
    </location>
</feature>
<dbReference type="PANTHER" id="PTHR35487:SF1">
    <property type="entry name" value="DUF3824 DOMAIN-CONTAINING PROTEIN"/>
    <property type="match status" value="1"/>
</dbReference>
<feature type="compositionally biased region" description="Basic and acidic residues" evidence="1">
    <location>
        <begin position="956"/>
        <end position="969"/>
    </location>
</feature>
<organism evidence="3 4">
    <name type="scientific">Baudoinia panamericana (strain UAMH 10762)</name>
    <name type="common">Angels' share fungus</name>
    <name type="synonym">Baudoinia compniacensis (strain UAMH 10762)</name>
    <dbReference type="NCBI Taxonomy" id="717646"/>
    <lineage>
        <taxon>Eukaryota</taxon>
        <taxon>Fungi</taxon>
        <taxon>Dikarya</taxon>
        <taxon>Ascomycota</taxon>
        <taxon>Pezizomycotina</taxon>
        <taxon>Dothideomycetes</taxon>
        <taxon>Dothideomycetidae</taxon>
        <taxon>Mycosphaerellales</taxon>
        <taxon>Teratosphaeriaceae</taxon>
        <taxon>Baudoinia</taxon>
    </lineage>
</organism>
<feature type="region of interest" description="Disordered" evidence="1">
    <location>
        <begin position="395"/>
        <end position="444"/>
    </location>
</feature>
<dbReference type="STRING" id="717646.M2MVN7"/>
<feature type="region of interest" description="Disordered" evidence="1">
    <location>
        <begin position="471"/>
        <end position="491"/>
    </location>
</feature>
<feature type="compositionally biased region" description="Low complexity" evidence="1">
    <location>
        <begin position="691"/>
        <end position="700"/>
    </location>
</feature>
<proteinExistence type="predicted"/>
<dbReference type="HOGENOM" id="CLU_010781_1_0_1"/>
<feature type="compositionally biased region" description="Basic and acidic residues" evidence="1">
    <location>
        <begin position="680"/>
        <end position="690"/>
    </location>
</feature>
<gene>
    <name evidence="3" type="ORF">BAUCODRAFT_576848</name>
</gene>
<feature type="compositionally biased region" description="Basic residues" evidence="1">
    <location>
        <begin position="429"/>
        <end position="440"/>
    </location>
</feature>
<feature type="domain" description="DUF3824" evidence="2">
    <location>
        <begin position="439"/>
        <end position="498"/>
    </location>
</feature>
<feature type="compositionally biased region" description="Basic and acidic residues" evidence="1">
    <location>
        <begin position="922"/>
        <end position="933"/>
    </location>
</feature>
<name>M2MVN7_BAUPA</name>
<feature type="domain" description="DUF3824" evidence="2">
    <location>
        <begin position="647"/>
        <end position="795"/>
    </location>
</feature>
<evidence type="ECO:0000256" key="1">
    <source>
        <dbReference type="SAM" id="MobiDB-lite"/>
    </source>
</evidence>
<feature type="compositionally biased region" description="Pro residues" evidence="1">
    <location>
        <begin position="259"/>
        <end position="268"/>
    </location>
</feature>
<dbReference type="RefSeq" id="XP_007677075.1">
    <property type="nucleotide sequence ID" value="XM_007678885.1"/>
</dbReference>
<dbReference type="AlphaFoldDB" id="M2MVN7"/>
<dbReference type="PANTHER" id="PTHR35487">
    <property type="entry name" value="DUF3824 DOMAIN-CONTAINING PROTEIN"/>
    <property type="match status" value="1"/>
</dbReference>
<feature type="compositionally biased region" description="Basic and acidic residues" evidence="1">
    <location>
        <begin position="411"/>
        <end position="428"/>
    </location>
</feature>